<dbReference type="Gene3D" id="3.40.190.290">
    <property type="match status" value="1"/>
</dbReference>
<dbReference type="AlphaFoldDB" id="A0A917C7X3"/>
<evidence type="ECO:0000313" key="6">
    <source>
        <dbReference type="EMBL" id="GGF76675.1"/>
    </source>
</evidence>
<proteinExistence type="inferred from homology"/>
<keyword evidence="3" id="KW-0238">DNA-binding</keyword>
<dbReference type="GO" id="GO:0003677">
    <property type="term" value="F:DNA binding"/>
    <property type="evidence" value="ECO:0007669"/>
    <property type="project" value="UniProtKB-KW"/>
</dbReference>
<dbReference type="Proteomes" id="UP000606044">
    <property type="component" value="Unassembled WGS sequence"/>
</dbReference>
<dbReference type="SUPFAM" id="SSF46785">
    <property type="entry name" value="Winged helix' DNA-binding domain"/>
    <property type="match status" value="1"/>
</dbReference>
<organism evidence="6 7">
    <name type="scientific">Azorhizobium oxalatiphilum</name>
    <dbReference type="NCBI Taxonomy" id="980631"/>
    <lineage>
        <taxon>Bacteria</taxon>
        <taxon>Pseudomonadati</taxon>
        <taxon>Pseudomonadota</taxon>
        <taxon>Alphaproteobacteria</taxon>
        <taxon>Hyphomicrobiales</taxon>
        <taxon>Xanthobacteraceae</taxon>
        <taxon>Azorhizobium</taxon>
    </lineage>
</organism>
<protein>
    <submittedName>
        <fullName evidence="6">LysR family transcriptional regulator</fullName>
    </submittedName>
</protein>
<dbReference type="SUPFAM" id="SSF53850">
    <property type="entry name" value="Periplasmic binding protein-like II"/>
    <property type="match status" value="1"/>
</dbReference>
<evidence type="ECO:0000313" key="7">
    <source>
        <dbReference type="Proteomes" id="UP000606044"/>
    </source>
</evidence>
<dbReference type="FunFam" id="1.10.10.10:FF:000001">
    <property type="entry name" value="LysR family transcriptional regulator"/>
    <property type="match status" value="1"/>
</dbReference>
<dbReference type="InterPro" id="IPR058163">
    <property type="entry name" value="LysR-type_TF_proteobact-type"/>
</dbReference>
<dbReference type="InterPro" id="IPR000847">
    <property type="entry name" value="LysR_HTH_N"/>
</dbReference>
<dbReference type="CDD" id="cd08475">
    <property type="entry name" value="PBP2_CrgA_like_6"/>
    <property type="match status" value="1"/>
</dbReference>
<feature type="domain" description="HTH lysR-type" evidence="5">
    <location>
        <begin position="13"/>
        <end position="70"/>
    </location>
</feature>
<evidence type="ECO:0000259" key="5">
    <source>
        <dbReference type="PROSITE" id="PS50931"/>
    </source>
</evidence>
<reference evidence="6" key="1">
    <citation type="journal article" date="2014" name="Int. J. Syst. Evol. Microbiol.">
        <title>Complete genome sequence of Corynebacterium casei LMG S-19264T (=DSM 44701T), isolated from a smear-ripened cheese.</title>
        <authorList>
            <consortium name="US DOE Joint Genome Institute (JGI-PGF)"/>
            <person name="Walter F."/>
            <person name="Albersmeier A."/>
            <person name="Kalinowski J."/>
            <person name="Ruckert C."/>
        </authorList>
    </citation>
    <scope>NUCLEOTIDE SEQUENCE</scope>
    <source>
        <strain evidence="6">CCM 7897</strain>
    </source>
</reference>
<evidence type="ECO:0000256" key="2">
    <source>
        <dbReference type="ARBA" id="ARBA00023015"/>
    </source>
</evidence>
<comment type="similarity">
    <text evidence="1">Belongs to the LysR transcriptional regulatory family.</text>
</comment>
<reference evidence="6" key="2">
    <citation type="submission" date="2020-09" db="EMBL/GenBank/DDBJ databases">
        <authorList>
            <person name="Sun Q."/>
            <person name="Sedlacek I."/>
        </authorList>
    </citation>
    <scope>NUCLEOTIDE SEQUENCE</scope>
    <source>
        <strain evidence="6">CCM 7897</strain>
    </source>
</reference>
<accession>A0A917C7X3</accession>
<dbReference type="InterPro" id="IPR005119">
    <property type="entry name" value="LysR_subst-bd"/>
</dbReference>
<evidence type="ECO:0000256" key="4">
    <source>
        <dbReference type="ARBA" id="ARBA00023163"/>
    </source>
</evidence>
<keyword evidence="2" id="KW-0805">Transcription regulation</keyword>
<dbReference type="PROSITE" id="PS50931">
    <property type="entry name" value="HTH_LYSR"/>
    <property type="match status" value="1"/>
</dbReference>
<keyword evidence="4" id="KW-0804">Transcription</keyword>
<evidence type="ECO:0000256" key="1">
    <source>
        <dbReference type="ARBA" id="ARBA00009437"/>
    </source>
</evidence>
<name>A0A917C7X3_9HYPH</name>
<dbReference type="EMBL" id="BMCT01000006">
    <property type="protein sequence ID" value="GGF76675.1"/>
    <property type="molecule type" value="Genomic_DNA"/>
</dbReference>
<comment type="caution">
    <text evidence="6">The sequence shown here is derived from an EMBL/GenBank/DDBJ whole genome shotgun (WGS) entry which is preliminary data.</text>
</comment>
<dbReference type="Gene3D" id="1.10.10.10">
    <property type="entry name" value="Winged helix-like DNA-binding domain superfamily/Winged helix DNA-binding domain"/>
    <property type="match status" value="1"/>
</dbReference>
<dbReference type="InterPro" id="IPR036388">
    <property type="entry name" value="WH-like_DNA-bd_sf"/>
</dbReference>
<dbReference type="InterPro" id="IPR036390">
    <property type="entry name" value="WH_DNA-bd_sf"/>
</dbReference>
<dbReference type="GO" id="GO:0003700">
    <property type="term" value="F:DNA-binding transcription factor activity"/>
    <property type="evidence" value="ECO:0007669"/>
    <property type="project" value="InterPro"/>
</dbReference>
<dbReference type="PANTHER" id="PTHR30537:SF5">
    <property type="entry name" value="HTH-TYPE TRANSCRIPTIONAL ACTIVATOR TTDR-RELATED"/>
    <property type="match status" value="1"/>
</dbReference>
<keyword evidence="7" id="KW-1185">Reference proteome</keyword>
<dbReference type="Pfam" id="PF03466">
    <property type="entry name" value="LysR_substrate"/>
    <property type="match status" value="1"/>
</dbReference>
<gene>
    <name evidence="6" type="ORF">GCM10007301_40700</name>
</gene>
<dbReference type="PANTHER" id="PTHR30537">
    <property type="entry name" value="HTH-TYPE TRANSCRIPTIONAL REGULATOR"/>
    <property type="match status" value="1"/>
</dbReference>
<dbReference type="Pfam" id="PF00126">
    <property type="entry name" value="HTH_1"/>
    <property type="match status" value="1"/>
</dbReference>
<evidence type="ECO:0000256" key="3">
    <source>
        <dbReference type="ARBA" id="ARBA00023125"/>
    </source>
</evidence>
<sequence>MIKGAAGLMLPSERLKGIEAFVAAADLGSFTAAGRRLNLTVSAISKSVGRLEARLSCRLFERTTRALKLTDAGVAFYGTCVRVLGDLADAEAVLASHGTAPAGRIRLDVPVAFGRLRVMPLLLALAERYPALQPQVSFTDRFIDIMEEGVDVAVRISATRTWAEGLARRYMGTETVIFCAAPAYLARHGTPAVADDLLRLDAILYARADGGVSPWRFAGPGGGELKSGPARMVLGSAEAQIGAVKAGFGVAQLATWLIADELASGALVQILPDQATDGLPLHLVWPKSRQLSPKADAVIGFLGEQLRID</sequence>